<dbReference type="Proteomes" id="UP000466794">
    <property type="component" value="Unassembled WGS sequence"/>
</dbReference>
<dbReference type="PANTHER" id="PTHR37291">
    <property type="entry name" value="5-METHYLCYTOSINE-SPECIFIC RESTRICTION ENZYME B"/>
    <property type="match status" value="1"/>
</dbReference>
<dbReference type="PANTHER" id="PTHR37291:SF1">
    <property type="entry name" value="TYPE IV METHYL-DIRECTED RESTRICTION ENZYME ECOKMCRB SUBUNIT"/>
    <property type="match status" value="1"/>
</dbReference>
<proteinExistence type="predicted"/>
<sequence length="685" mass="75311">MNIRNAIAEFDRAALAETLAAAEEQRQQVLKLFPLEEWPSLPLSRYALGLGADGDDVTYCRLLEFNTPALGSISGGSAIKHMIYRHNSGEWRLAANLRGMDVEDAWVRLRGEFAAALEAVGRGDFSVLDDLPVLQSGQALATKTLSVYYPDQFLPIASGSHLRAFVQALGGTPERNAPAWRVNRHLRDIVAADPELAQWHPIEVMHFLYSEFDPRPEKRTVWKIAPGRNASFWDECLSGGYICVEWDEVGDLAQYTSDTELKFALDSYWPRTAGGNLVKARNLLAYRDLQPGDRVVANLGMTHILAIGTVTEGYRFDESRALAKHVVPVAWDTRYEQDLPEPQRAWVPTFAKVSEQLFSQFLRMGDLAESEALEVPVPEDVSQLLAVLDRKKQAILHGPPGTGKTRLALSAALAVDGRAASIDTPDRGSAIAKMLADGRIQLVTFHPSYGYEDFVEGYKPVHDAAATGLRLALTDGLFHDLCTAAAKDRDHVYLLIIDEINRGDLPRIFGELITLLESDKRGIEVQLSISKRRFAVPANVRIIGTMNTADRSVSHLDAAIRRRFGFVYVGPDPDALSGAIGPLELSAFLTSLNGRIAECLDTDHQIGHAYLLCDSEPLATDEELFTAYYHDIVPLLEDYCVGRAELLRQILGGLVDQDTGRPAQVAVQDLASALAAEFLAGGEAS</sequence>
<dbReference type="InterPro" id="IPR011704">
    <property type="entry name" value="ATPase_dyneun-rel_AAA"/>
</dbReference>
<dbReference type="InterPro" id="IPR052934">
    <property type="entry name" value="Methyl-DNA_Rec/Restrict_Enz"/>
</dbReference>
<organism evidence="2 3">
    <name type="scientific">Nocardia terrae</name>
    <dbReference type="NCBI Taxonomy" id="2675851"/>
    <lineage>
        <taxon>Bacteria</taxon>
        <taxon>Bacillati</taxon>
        <taxon>Actinomycetota</taxon>
        <taxon>Actinomycetes</taxon>
        <taxon>Mycobacteriales</taxon>
        <taxon>Nocardiaceae</taxon>
        <taxon>Nocardia</taxon>
    </lineage>
</organism>
<dbReference type="InterPro" id="IPR027417">
    <property type="entry name" value="P-loop_NTPase"/>
</dbReference>
<reference evidence="2 3" key="1">
    <citation type="submission" date="2019-12" db="EMBL/GenBank/DDBJ databases">
        <title>Nocardia sp. nov. ET3-3 isolated from soil.</title>
        <authorList>
            <person name="Kanchanasin P."/>
            <person name="Tanasupawat S."/>
            <person name="Yuki M."/>
            <person name="Kudo T."/>
        </authorList>
    </citation>
    <scope>NUCLEOTIDE SEQUENCE [LARGE SCALE GENOMIC DNA]</scope>
    <source>
        <strain evidence="2 3">ET3-3</strain>
    </source>
</reference>
<gene>
    <name evidence="2" type="ORF">GPX89_34315</name>
</gene>
<evidence type="ECO:0000313" key="3">
    <source>
        <dbReference type="Proteomes" id="UP000466794"/>
    </source>
</evidence>
<dbReference type="RefSeq" id="WP_157391856.1">
    <property type="nucleotide sequence ID" value="NZ_WRPP01000008.1"/>
</dbReference>
<name>A0A7K1V890_9NOCA</name>
<evidence type="ECO:0000259" key="1">
    <source>
        <dbReference type="SMART" id="SM00382"/>
    </source>
</evidence>
<dbReference type="SMART" id="SM00382">
    <property type="entry name" value="AAA"/>
    <property type="match status" value="1"/>
</dbReference>
<dbReference type="CDD" id="cd00009">
    <property type="entry name" value="AAA"/>
    <property type="match status" value="1"/>
</dbReference>
<accession>A0A7K1V890</accession>
<keyword evidence="3" id="KW-1185">Reference proteome</keyword>
<dbReference type="EMBL" id="WRPP01000008">
    <property type="protein sequence ID" value="MVU82298.1"/>
    <property type="molecule type" value="Genomic_DNA"/>
</dbReference>
<dbReference type="GO" id="GO:0016887">
    <property type="term" value="F:ATP hydrolysis activity"/>
    <property type="evidence" value="ECO:0007669"/>
    <property type="project" value="InterPro"/>
</dbReference>
<dbReference type="AlphaFoldDB" id="A0A7K1V890"/>
<dbReference type="Pfam" id="PF07728">
    <property type="entry name" value="AAA_5"/>
    <property type="match status" value="1"/>
</dbReference>
<dbReference type="GO" id="GO:0005524">
    <property type="term" value="F:ATP binding"/>
    <property type="evidence" value="ECO:0007669"/>
    <property type="project" value="InterPro"/>
</dbReference>
<dbReference type="InterPro" id="IPR003593">
    <property type="entry name" value="AAA+_ATPase"/>
</dbReference>
<dbReference type="Gene3D" id="3.40.50.300">
    <property type="entry name" value="P-loop containing nucleotide triphosphate hydrolases"/>
    <property type="match status" value="1"/>
</dbReference>
<protein>
    <submittedName>
        <fullName evidence="2">AAA domain-containing protein</fullName>
    </submittedName>
</protein>
<comment type="caution">
    <text evidence="2">The sequence shown here is derived from an EMBL/GenBank/DDBJ whole genome shotgun (WGS) entry which is preliminary data.</text>
</comment>
<evidence type="ECO:0000313" key="2">
    <source>
        <dbReference type="EMBL" id="MVU82298.1"/>
    </source>
</evidence>
<feature type="domain" description="AAA+ ATPase" evidence="1">
    <location>
        <begin position="390"/>
        <end position="574"/>
    </location>
</feature>
<dbReference type="SUPFAM" id="SSF52540">
    <property type="entry name" value="P-loop containing nucleoside triphosphate hydrolases"/>
    <property type="match status" value="1"/>
</dbReference>